<dbReference type="VEuPathDB" id="FungiDB:sscle_10g079700"/>
<evidence type="ECO:0000313" key="3">
    <source>
        <dbReference type="Proteomes" id="UP000177798"/>
    </source>
</evidence>
<dbReference type="OrthoDB" id="3549644at2759"/>
<evidence type="ECO:0000256" key="1">
    <source>
        <dbReference type="SAM" id="MobiDB-lite"/>
    </source>
</evidence>
<gene>
    <name evidence="2" type="ORF">sscle_10g079700</name>
</gene>
<feature type="compositionally biased region" description="Low complexity" evidence="1">
    <location>
        <begin position="506"/>
        <end position="529"/>
    </location>
</feature>
<organism evidence="2 3">
    <name type="scientific">Sclerotinia sclerotiorum (strain ATCC 18683 / 1980 / Ss-1)</name>
    <name type="common">White mold</name>
    <name type="synonym">Whetzelinia sclerotiorum</name>
    <dbReference type="NCBI Taxonomy" id="665079"/>
    <lineage>
        <taxon>Eukaryota</taxon>
        <taxon>Fungi</taxon>
        <taxon>Dikarya</taxon>
        <taxon>Ascomycota</taxon>
        <taxon>Pezizomycotina</taxon>
        <taxon>Leotiomycetes</taxon>
        <taxon>Helotiales</taxon>
        <taxon>Sclerotiniaceae</taxon>
        <taxon>Sclerotinia</taxon>
    </lineage>
</organism>
<dbReference type="EMBL" id="CP017823">
    <property type="protein sequence ID" value="APA13200.1"/>
    <property type="molecule type" value="Genomic_DNA"/>
</dbReference>
<proteinExistence type="predicted"/>
<dbReference type="Proteomes" id="UP000177798">
    <property type="component" value="Chromosome 10"/>
</dbReference>
<dbReference type="AlphaFoldDB" id="A0A1D9QE18"/>
<reference evidence="3" key="1">
    <citation type="journal article" date="2017" name="Genome Biol. Evol.">
        <title>The complete genome sequence of the phytopathogenic fungus Sclerotinia sclerotiorum reveals insights into the genome architecture of broad host range pathogens.</title>
        <authorList>
            <person name="Derbyshire M."/>
            <person name="Denton-Giles M."/>
            <person name="Hegedus D."/>
            <person name="Seifbarghy S."/>
            <person name="Rollins J."/>
            <person name="van Kan J."/>
            <person name="Seidl M.F."/>
            <person name="Faino L."/>
            <person name="Mbengue M."/>
            <person name="Navaud O."/>
            <person name="Raffaele S."/>
            <person name="Hammond-Kosack K."/>
            <person name="Heard S."/>
            <person name="Oliver R."/>
        </authorList>
    </citation>
    <scope>NUCLEOTIDE SEQUENCE [LARGE SCALE GENOMIC DNA]</scope>
    <source>
        <strain evidence="3">ATCC 18683 / 1980 / Ss-1</strain>
    </source>
</reference>
<name>A0A1D9QE18_SCLS1</name>
<feature type="compositionally biased region" description="Low complexity" evidence="1">
    <location>
        <begin position="554"/>
        <end position="564"/>
    </location>
</feature>
<feature type="region of interest" description="Disordered" evidence="1">
    <location>
        <begin position="246"/>
        <end position="278"/>
    </location>
</feature>
<accession>A0A1D9QE18</accession>
<feature type="compositionally biased region" description="Basic and acidic residues" evidence="1">
    <location>
        <begin position="491"/>
        <end position="503"/>
    </location>
</feature>
<sequence length="645" mass="71493">MPQLPTIYNFLSKLSAALATANQIEPMFESMFEPMYLGDERFQRWPFPTRNAGLNLEFSLQILNNRDNNPFVITMPSELYLHSKKLHRFCDATPDIDLANMSGDKFVDGSFPWPGFRDAKNPPISENQLDSTGYNINLTDYELTGPILGPALSDEDFLVQKLDLEHKRTAEKPFENIPMGLYEHKFFDGRRQAGEGMQMPAWTHKGFDAPFDDEDIASLDLQKVRKALRDYDMTYRANYLNPAFRPEATSGPPPKSGVMTNWYRKGPVGRGPKPPPKLRQDVADIIAEDYKSLLREVTPAKNNWEVEMSRVNTSDELRTDDMEDTLMRHIANNSPGSSEYITGAGLEVVSTNILTTAERDAPGPLRYNFGVGGRTDKISIVGSARYSSGSISRHTVGRRGNDGRNNLNGSQILCPEYEYTSMPTTYLSGGSSNVNTHAMREVQSRDFTHQNTFTTEVSAEGILRIPSMARDYSIRDLATPKYVIRNGASGDSKDGEWEPEKKQKATPRSTTRKAAATKTATPTAAIPKADTPRAKKANELTSSSASRPNLIRPAATAKAKTAKTTGRRSAIPRIVTPKSAFPKNIAAMSGTPKFGTFHSSTAKTPAASAISNHKLIPRYPTPRKSASRESADGSWEPEDDDVYDV</sequence>
<feature type="region of interest" description="Disordered" evidence="1">
    <location>
        <begin position="596"/>
        <end position="645"/>
    </location>
</feature>
<feature type="region of interest" description="Disordered" evidence="1">
    <location>
        <begin position="486"/>
        <end position="568"/>
    </location>
</feature>
<protein>
    <submittedName>
        <fullName evidence="2">Uncharacterized protein</fullName>
    </submittedName>
</protein>
<evidence type="ECO:0000313" key="2">
    <source>
        <dbReference type="EMBL" id="APA13200.1"/>
    </source>
</evidence>
<feature type="compositionally biased region" description="Acidic residues" evidence="1">
    <location>
        <begin position="635"/>
        <end position="645"/>
    </location>
</feature>